<dbReference type="EMBL" id="CP014504">
    <property type="protein sequence ID" value="AMQ01721.1"/>
    <property type="molecule type" value="Genomic_DNA"/>
</dbReference>
<dbReference type="AlphaFoldDB" id="A0A127VKJ4"/>
<protein>
    <submittedName>
        <fullName evidence="1">Uncharacterized protein</fullName>
    </submittedName>
</protein>
<sequence length="636" mass="72959">MNICAKQVVKLAIISTDMKNFDTNRRLPSVIKTDQQTTYNYTLGVTDRLSKAFEVIPSNSIINKGRCGIGGTYLEIKANRNSIIIVPTHSIIEDKCYDEDNNLLPNYFVVRGSKKSFDAGRLKLFIESDLPKKKIFSTPAGIKKIMECGALQDDLYNNWFLLLDESHTAITDSFRADVLIPFQYLFNFKHAALISATPYRFSDNRFKSFDVHNIKFNNKIGTINVLSAVNVLSALYIELLNPDKFPGRVHIFLNSIKQIDSIIKMAELTECSIFCKESKQNKDKLDGLSPFIKAKPNEANYSKFNFYTSKYFEGWDLEDANSTTIIVSDYKVSTLKFGVSNKCIQAAGRNRKISHEILHITNDRQINSHHSFDELVSMTLTKAESAVRLYNEHLDDSQGKIKFSPDKQLKASIDKYSESHIKHEGSKASLDNFKVDQIVNEEHCNQEFNNITFIKEAWELMGYKTVIKKLFTPNIPTSAILRNKTHRINATLAYLEELDINSDEEFPKYKQLAKFLPIECESIRIAYYEIGAEVVKSLNGDMKAIRRKVLESQFEKKKVFISEEYFKMAGYDKQPNHWITETLDRIYSELGVLDPKKSPDTIMVAKAIHLKDYYTKVTTCKMDDDTSKNGYIIKEY</sequence>
<evidence type="ECO:0000313" key="1">
    <source>
        <dbReference type="EMBL" id="AMQ01721.1"/>
    </source>
</evidence>
<keyword evidence="2" id="KW-1185">Reference proteome</keyword>
<evidence type="ECO:0000313" key="2">
    <source>
        <dbReference type="Proteomes" id="UP000071561"/>
    </source>
</evidence>
<reference evidence="1 2" key="1">
    <citation type="submission" date="2016-03" db="EMBL/GenBank/DDBJ databases">
        <title>Complete genome sequence of Pedobacter cryoconitis PAMC 27485.</title>
        <authorList>
            <person name="Lee J."/>
            <person name="Kim O.-S."/>
        </authorList>
    </citation>
    <scope>NUCLEOTIDE SEQUENCE [LARGE SCALE GENOMIC DNA]</scope>
    <source>
        <strain evidence="1 2">PAMC 27485</strain>
    </source>
</reference>
<dbReference type="PATRIC" id="fig|188932.3.peg.5080"/>
<gene>
    <name evidence="1" type="ORF">AY601_4901</name>
</gene>
<organism evidence="1 2">
    <name type="scientific">Pedobacter cryoconitis</name>
    <dbReference type="NCBI Taxonomy" id="188932"/>
    <lineage>
        <taxon>Bacteria</taxon>
        <taxon>Pseudomonadati</taxon>
        <taxon>Bacteroidota</taxon>
        <taxon>Sphingobacteriia</taxon>
        <taxon>Sphingobacteriales</taxon>
        <taxon>Sphingobacteriaceae</taxon>
        <taxon>Pedobacter</taxon>
    </lineage>
</organism>
<accession>A0A127VKJ4</accession>
<dbReference type="KEGG" id="pcm:AY601_4901"/>
<dbReference type="Proteomes" id="UP000071561">
    <property type="component" value="Chromosome"/>
</dbReference>
<name>A0A127VKJ4_9SPHI</name>
<proteinExistence type="predicted"/>